<dbReference type="Gramene" id="A05p19360.2_BraZ1">
    <property type="protein sequence ID" value="A05p19360.2_BraZ1.CDS"/>
    <property type="gene ID" value="A05g19360.2_BraZ1"/>
</dbReference>
<dbReference type="EMBL" id="LR031570">
    <property type="protein sequence ID" value="VDC71047.1"/>
    <property type="molecule type" value="Genomic_DNA"/>
</dbReference>
<accession>A0A3P5YTE4</accession>
<protein>
    <recommendedName>
        <fullName evidence="3">RNase H type-1 domain-containing protein</fullName>
    </recommendedName>
</protein>
<evidence type="ECO:0000313" key="1">
    <source>
        <dbReference type="EMBL" id="CAG7875415.1"/>
    </source>
</evidence>
<sequence length="139" mass="15143">MGPIKESALDLTVADLLTSELKWNKQRIKELLPDLAVQIQCIKPSSTGAEDSFIWHQTTSGIYSTKSESPQTIFDSNRMTCKTDAAWNKEKLAAGLGWVFSGPRLESPIKGSMVESWIGSPLIAEASAIRSALCMGITL</sequence>
<evidence type="ECO:0008006" key="3">
    <source>
        <dbReference type="Google" id="ProtNLM"/>
    </source>
</evidence>
<proteinExistence type="predicted"/>
<dbReference type="EMBL" id="LS974621">
    <property type="protein sequence ID" value="CAG7875415.1"/>
    <property type="molecule type" value="Genomic_DNA"/>
</dbReference>
<reference evidence="2" key="1">
    <citation type="submission" date="2018-11" db="EMBL/GenBank/DDBJ databases">
        <authorList>
            <consortium name="Genoscope - CEA"/>
            <person name="William W."/>
        </authorList>
    </citation>
    <scope>NUCLEOTIDE SEQUENCE</scope>
</reference>
<gene>
    <name evidence="2" type="ORF">BRAA05T20761Z</name>
    <name evidence="1" type="ORF">BRAPAZ1V2_A05P19360.2</name>
</gene>
<evidence type="ECO:0000313" key="2">
    <source>
        <dbReference type="EMBL" id="VDC71047.1"/>
    </source>
</evidence>
<name>A0A3P5YTE4_BRACM</name>
<dbReference type="AlphaFoldDB" id="A0A3P5YTE4"/>
<dbReference type="Proteomes" id="UP000694005">
    <property type="component" value="Chromosome A05"/>
</dbReference>
<organism evidence="2">
    <name type="scientific">Brassica campestris</name>
    <name type="common">Field mustard</name>
    <dbReference type="NCBI Taxonomy" id="3711"/>
    <lineage>
        <taxon>Eukaryota</taxon>
        <taxon>Viridiplantae</taxon>
        <taxon>Streptophyta</taxon>
        <taxon>Embryophyta</taxon>
        <taxon>Tracheophyta</taxon>
        <taxon>Spermatophyta</taxon>
        <taxon>Magnoliopsida</taxon>
        <taxon>eudicotyledons</taxon>
        <taxon>Gunneridae</taxon>
        <taxon>Pentapetalae</taxon>
        <taxon>rosids</taxon>
        <taxon>malvids</taxon>
        <taxon>Brassicales</taxon>
        <taxon>Brassicaceae</taxon>
        <taxon>Brassiceae</taxon>
        <taxon>Brassica</taxon>
    </lineage>
</organism>